<keyword evidence="2" id="KW-1185">Reference proteome</keyword>
<reference evidence="1" key="1">
    <citation type="submission" date="2022-02" db="EMBL/GenBank/DDBJ databases">
        <title>Plant Genome Project.</title>
        <authorList>
            <person name="Zhang R.-G."/>
        </authorList>
    </citation>
    <scope>NUCLEOTIDE SEQUENCE</scope>
    <source>
        <strain evidence="1">AT1</strain>
    </source>
</reference>
<dbReference type="EMBL" id="CM046396">
    <property type="protein sequence ID" value="KAI8538907.1"/>
    <property type="molecule type" value="Genomic_DNA"/>
</dbReference>
<accession>A0ACC0MEE8</accession>
<protein>
    <submittedName>
        <fullName evidence="1">Uncharacterized protein</fullName>
    </submittedName>
</protein>
<name>A0ACC0MEE8_RHOML</name>
<evidence type="ECO:0000313" key="1">
    <source>
        <dbReference type="EMBL" id="KAI8538907.1"/>
    </source>
</evidence>
<gene>
    <name evidence="1" type="ORF">RHMOL_Rhmol09G0139900</name>
</gene>
<comment type="caution">
    <text evidence="1">The sequence shown here is derived from an EMBL/GenBank/DDBJ whole genome shotgun (WGS) entry which is preliminary data.</text>
</comment>
<proteinExistence type="predicted"/>
<evidence type="ECO:0000313" key="2">
    <source>
        <dbReference type="Proteomes" id="UP001062846"/>
    </source>
</evidence>
<sequence length="328" mass="36913">MKQMRLKKQKRHRRTVRFYTTCFGFREPFKVLCDGTFIHHLLVNRIAPADSALSNILGGAVKVFTTRCVLAELKSLGESYSESLKTARELITARCDHEKRKSAVACMMEVVGEKNPEHFFLATQDADLREKLQEVPGVPLIFGLRNALLLESPSAFQRQFAKSTEEGRLHMSEAEYKMLRTKNTLEAEEAMKFADANESEGDQNGGTQAMRKANDGGKRIGVKDKVQFKRKKAKIDGRATLPLDLWCKELSVTIVSGWLKVTVLTFMGLLSWILQGPNPLSCKKKKNLGLPTFVCKSESNDGSDTIRSRSNKKRKRSRKGKKLEATNG</sequence>
<organism evidence="1 2">
    <name type="scientific">Rhododendron molle</name>
    <name type="common">Chinese azalea</name>
    <name type="synonym">Azalea mollis</name>
    <dbReference type="NCBI Taxonomy" id="49168"/>
    <lineage>
        <taxon>Eukaryota</taxon>
        <taxon>Viridiplantae</taxon>
        <taxon>Streptophyta</taxon>
        <taxon>Embryophyta</taxon>
        <taxon>Tracheophyta</taxon>
        <taxon>Spermatophyta</taxon>
        <taxon>Magnoliopsida</taxon>
        <taxon>eudicotyledons</taxon>
        <taxon>Gunneridae</taxon>
        <taxon>Pentapetalae</taxon>
        <taxon>asterids</taxon>
        <taxon>Ericales</taxon>
        <taxon>Ericaceae</taxon>
        <taxon>Ericoideae</taxon>
        <taxon>Rhodoreae</taxon>
        <taxon>Rhododendron</taxon>
    </lineage>
</organism>
<dbReference type="Proteomes" id="UP001062846">
    <property type="component" value="Chromosome 9"/>
</dbReference>